<dbReference type="InterPro" id="IPR018060">
    <property type="entry name" value="HTH_AraC"/>
</dbReference>
<reference evidence="5 6" key="1">
    <citation type="submission" date="2020-04" db="EMBL/GenBank/DDBJ databases">
        <title>Flammeovirga sp. SR4, a novel species isolated from seawater.</title>
        <authorList>
            <person name="Wang X."/>
        </authorList>
    </citation>
    <scope>NUCLEOTIDE SEQUENCE [LARGE SCALE GENOMIC DNA]</scope>
    <source>
        <strain evidence="5 6">SR4</strain>
    </source>
</reference>
<evidence type="ECO:0000256" key="3">
    <source>
        <dbReference type="ARBA" id="ARBA00023163"/>
    </source>
</evidence>
<evidence type="ECO:0000313" key="6">
    <source>
        <dbReference type="Proteomes" id="UP000585050"/>
    </source>
</evidence>
<sequence length="289" mass="34143">MKHVKFSKTICGVDFLLNILDFDPSQKHGLTSELQTTDFFQVIFIKRAKGTLQLNDKTIDLKDNSVVFISQHQRHQWKVDLDSFDAKVLVFQEDFLNEFFADKYFTYRLLYFYQSAYELFLPIDTKELQRYTSDLEEIQAELLEPKNDSTHLIRSLLYYILIRLNRSYSEYNKITCAVSIDNLAYKFRKLVEENYITKQRLEEYTELLNISRVALNTAVKAQFNITASDFIKSKIIYEAKMKLIYSNLTVSEIARQLNFSEPNHLSRLFKNKEGVSPNEYRATYQNGRN</sequence>
<evidence type="ECO:0000256" key="1">
    <source>
        <dbReference type="ARBA" id="ARBA00023015"/>
    </source>
</evidence>
<dbReference type="Pfam" id="PF12833">
    <property type="entry name" value="HTH_18"/>
    <property type="match status" value="1"/>
</dbReference>
<dbReference type="PROSITE" id="PS01124">
    <property type="entry name" value="HTH_ARAC_FAMILY_2"/>
    <property type="match status" value="1"/>
</dbReference>
<accession>A0A7X8XVY6</accession>
<dbReference type="PANTHER" id="PTHR43280:SF32">
    <property type="entry name" value="TRANSCRIPTIONAL REGULATORY PROTEIN"/>
    <property type="match status" value="1"/>
</dbReference>
<name>A0A7X8XVY6_9BACT</name>
<dbReference type="GO" id="GO:0003700">
    <property type="term" value="F:DNA-binding transcription factor activity"/>
    <property type="evidence" value="ECO:0007669"/>
    <property type="project" value="InterPro"/>
</dbReference>
<feature type="domain" description="HTH araC/xylS-type" evidence="4">
    <location>
        <begin position="185"/>
        <end position="283"/>
    </location>
</feature>
<keyword evidence="1" id="KW-0805">Transcription regulation</keyword>
<evidence type="ECO:0000256" key="2">
    <source>
        <dbReference type="ARBA" id="ARBA00023125"/>
    </source>
</evidence>
<dbReference type="SUPFAM" id="SSF51215">
    <property type="entry name" value="Regulatory protein AraC"/>
    <property type="match status" value="1"/>
</dbReference>
<evidence type="ECO:0000313" key="5">
    <source>
        <dbReference type="EMBL" id="NLR91788.1"/>
    </source>
</evidence>
<comment type="caution">
    <text evidence="5">The sequence shown here is derived from an EMBL/GenBank/DDBJ whole genome shotgun (WGS) entry which is preliminary data.</text>
</comment>
<dbReference type="Proteomes" id="UP000585050">
    <property type="component" value="Unassembled WGS sequence"/>
</dbReference>
<dbReference type="SUPFAM" id="SSF46689">
    <property type="entry name" value="Homeodomain-like"/>
    <property type="match status" value="1"/>
</dbReference>
<dbReference type="Gene3D" id="1.10.10.60">
    <property type="entry name" value="Homeodomain-like"/>
    <property type="match status" value="1"/>
</dbReference>
<dbReference type="InterPro" id="IPR009057">
    <property type="entry name" value="Homeodomain-like_sf"/>
</dbReference>
<dbReference type="GO" id="GO:0043565">
    <property type="term" value="F:sequence-specific DNA binding"/>
    <property type="evidence" value="ECO:0007669"/>
    <property type="project" value="InterPro"/>
</dbReference>
<organism evidence="5 6">
    <name type="scientific">Flammeovirga agarivorans</name>
    <dbReference type="NCBI Taxonomy" id="2726742"/>
    <lineage>
        <taxon>Bacteria</taxon>
        <taxon>Pseudomonadati</taxon>
        <taxon>Bacteroidota</taxon>
        <taxon>Cytophagia</taxon>
        <taxon>Cytophagales</taxon>
        <taxon>Flammeovirgaceae</taxon>
        <taxon>Flammeovirga</taxon>
    </lineage>
</organism>
<protein>
    <submittedName>
        <fullName evidence="5">Helix-turn-helix domain-containing protein</fullName>
    </submittedName>
</protein>
<dbReference type="Gene3D" id="2.60.120.10">
    <property type="entry name" value="Jelly Rolls"/>
    <property type="match status" value="1"/>
</dbReference>
<keyword evidence="2" id="KW-0238">DNA-binding</keyword>
<keyword evidence="3" id="KW-0804">Transcription</keyword>
<keyword evidence="6" id="KW-1185">Reference proteome</keyword>
<dbReference type="EMBL" id="JABAIL010000003">
    <property type="protein sequence ID" value="NLR91788.1"/>
    <property type="molecule type" value="Genomic_DNA"/>
</dbReference>
<dbReference type="InterPro" id="IPR014710">
    <property type="entry name" value="RmlC-like_jellyroll"/>
</dbReference>
<dbReference type="SMART" id="SM00342">
    <property type="entry name" value="HTH_ARAC"/>
    <property type="match status" value="1"/>
</dbReference>
<dbReference type="PANTHER" id="PTHR43280">
    <property type="entry name" value="ARAC-FAMILY TRANSCRIPTIONAL REGULATOR"/>
    <property type="match status" value="1"/>
</dbReference>
<dbReference type="AlphaFoldDB" id="A0A7X8XVY6"/>
<proteinExistence type="predicted"/>
<dbReference type="RefSeq" id="WP_168882502.1">
    <property type="nucleotide sequence ID" value="NZ_JABAIL010000003.1"/>
</dbReference>
<gene>
    <name evidence="5" type="ORF">HGP29_11250</name>
</gene>
<evidence type="ECO:0000259" key="4">
    <source>
        <dbReference type="PROSITE" id="PS01124"/>
    </source>
</evidence>
<dbReference type="InterPro" id="IPR037923">
    <property type="entry name" value="HTH-like"/>
</dbReference>